<comment type="caution">
    <text evidence="7">The sequence shown here is derived from an EMBL/GenBank/DDBJ whole genome shotgun (WGS) entry which is preliminary data.</text>
</comment>
<keyword evidence="5" id="KW-0812">Transmembrane</keyword>
<dbReference type="PIRSF" id="PIRSF002756">
    <property type="entry name" value="PstS"/>
    <property type="match status" value="1"/>
</dbReference>
<protein>
    <recommendedName>
        <fullName evidence="4">Phosphate-binding protein</fullName>
    </recommendedName>
</protein>
<keyword evidence="8" id="KW-1185">Reference proteome</keyword>
<name>A0A0V8RWF7_PYROC</name>
<evidence type="ECO:0000313" key="7">
    <source>
        <dbReference type="EMBL" id="KSW12409.1"/>
    </source>
</evidence>
<dbReference type="PANTHER" id="PTHR42996">
    <property type="entry name" value="PHOSPHATE-BINDING PROTEIN PSTS"/>
    <property type="match status" value="1"/>
</dbReference>
<dbReference type="InterPro" id="IPR024370">
    <property type="entry name" value="PBP_domain"/>
</dbReference>
<keyword evidence="3 4" id="KW-0592">Phosphate transport</keyword>
<evidence type="ECO:0000256" key="2">
    <source>
        <dbReference type="ARBA" id="ARBA00022448"/>
    </source>
</evidence>
<feature type="domain" description="PBP" evidence="6">
    <location>
        <begin position="62"/>
        <end position="368"/>
    </location>
</feature>
<comment type="similarity">
    <text evidence="1 4">Belongs to the PstS family.</text>
</comment>
<sequence>MDSKTLGIIAVAIIVIAVAAAGAALMRSGGGHTTQTATATTTITTTAAATTTAASTQPGTTTSGAAAGGKITLIGSGSTFVWPAMNKWIAGFEAEHPNIHIEYTGGGSGKGVNDILHHLVDFAGSDPPLPRSIWEKHRGQILQFPVELGAVVVVYNVPEIGNTQLNLTGEVIAKIYLGEIKYWDDPAIKQLNPGVADKLPHKEIIAVHRSDASGTTQIFTTFLSKTSKEWAEKVGSGKSVNWPVDKLGRGVGQNGNPGVTQAVLSTKYSIGYVELAYALKYHMPYARIQNPAGKFVAPTPETVSAAFALKNPPSPLDDWSNVAKTFIYSNASPDAYPIAGQTFLLVWKKWSDPAKCNAMKQFLEYIATKGQENLPPGYAPLPQVLRNVVLKAASLLECG</sequence>
<dbReference type="GO" id="GO:0035435">
    <property type="term" value="P:phosphate ion transmembrane transport"/>
    <property type="evidence" value="ECO:0007669"/>
    <property type="project" value="InterPro"/>
</dbReference>
<evidence type="ECO:0000256" key="4">
    <source>
        <dbReference type="PIRNR" id="PIRNR002756"/>
    </source>
</evidence>
<dbReference type="AlphaFoldDB" id="A0A0V8RWF7"/>
<dbReference type="EMBL" id="LNTB01000001">
    <property type="protein sequence ID" value="KSW12409.1"/>
    <property type="molecule type" value="Genomic_DNA"/>
</dbReference>
<dbReference type="OrthoDB" id="10255at2157"/>
<dbReference type="STRING" id="2309.CF15_06685"/>
<dbReference type="PANTHER" id="PTHR42996:SF1">
    <property type="entry name" value="PHOSPHATE-BINDING PROTEIN PSTS"/>
    <property type="match status" value="1"/>
</dbReference>
<gene>
    <name evidence="7" type="ORF">CF15_06685</name>
</gene>
<dbReference type="NCBIfam" id="TIGR00975">
    <property type="entry name" value="3a0107s03"/>
    <property type="match status" value="1"/>
</dbReference>
<evidence type="ECO:0000259" key="6">
    <source>
        <dbReference type="Pfam" id="PF12849"/>
    </source>
</evidence>
<dbReference type="GO" id="GO:0042301">
    <property type="term" value="F:phosphate ion binding"/>
    <property type="evidence" value="ECO:0007669"/>
    <property type="project" value="InterPro"/>
</dbReference>
<dbReference type="RefSeq" id="WP_058371093.1">
    <property type="nucleotide sequence ID" value="NZ_LNTB01000001.1"/>
</dbReference>
<dbReference type="InterPro" id="IPR005673">
    <property type="entry name" value="ABC_phos-bd_PstS"/>
</dbReference>
<accession>A0A0V8RWF7</accession>
<evidence type="ECO:0000313" key="8">
    <source>
        <dbReference type="Proteomes" id="UP000053352"/>
    </source>
</evidence>
<dbReference type="CDD" id="cd13565">
    <property type="entry name" value="PBP2_PstS"/>
    <property type="match status" value="1"/>
</dbReference>
<feature type="transmembrane region" description="Helical" evidence="5">
    <location>
        <begin position="6"/>
        <end position="26"/>
    </location>
</feature>
<evidence type="ECO:0000256" key="5">
    <source>
        <dbReference type="SAM" id="Phobius"/>
    </source>
</evidence>
<dbReference type="Pfam" id="PF12849">
    <property type="entry name" value="PBP_like_2"/>
    <property type="match status" value="1"/>
</dbReference>
<evidence type="ECO:0000256" key="1">
    <source>
        <dbReference type="ARBA" id="ARBA00008725"/>
    </source>
</evidence>
<dbReference type="Proteomes" id="UP000053352">
    <property type="component" value="Unassembled WGS sequence"/>
</dbReference>
<keyword evidence="2 4" id="KW-0813">Transport</keyword>
<keyword evidence="5" id="KW-1133">Transmembrane helix</keyword>
<dbReference type="InterPro" id="IPR050962">
    <property type="entry name" value="Phosphate-bind_PstS"/>
</dbReference>
<dbReference type="GO" id="GO:0043190">
    <property type="term" value="C:ATP-binding cassette (ABC) transporter complex"/>
    <property type="evidence" value="ECO:0007669"/>
    <property type="project" value="InterPro"/>
</dbReference>
<organism evidence="7 8">
    <name type="scientific">Pyrodictium occultum</name>
    <dbReference type="NCBI Taxonomy" id="2309"/>
    <lineage>
        <taxon>Archaea</taxon>
        <taxon>Thermoproteota</taxon>
        <taxon>Thermoprotei</taxon>
        <taxon>Desulfurococcales</taxon>
        <taxon>Pyrodictiaceae</taxon>
        <taxon>Pyrodictium</taxon>
    </lineage>
</organism>
<dbReference type="Gene3D" id="3.40.190.10">
    <property type="entry name" value="Periplasmic binding protein-like II"/>
    <property type="match status" value="2"/>
</dbReference>
<reference evidence="7 8" key="1">
    <citation type="submission" date="2015-11" db="EMBL/GenBank/DDBJ databases">
        <title>Genome sequence of Pyrodictium occultum PL-19, a marine hyperthermophilic archaeon isolated from Volcano, Italy.</title>
        <authorList>
            <person name="Utturkar S."/>
            <person name="Huber H."/>
            <person name="Leptihn S."/>
            <person name="Brown S."/>
            <person name="Stetter K.O."/>
            <person name="Podar M."/>
        </authorList>
    </citation>
    <scope>NUCLEOTIDE SEQUENCE [LARGE SCALE GENOMIC DNA]</scope>
    <source>
        <strain evidence="7 8">PL-19</strain>
    </source>
</reference>
<proteinExistence type="inferred from homology"/>
<dbReference type="SUPFAM" id="SSF53850">
    <property type="entry name" value="Periplasmic binding protein-like II"/>
    <property type="match status" value="1"/>
</dbReference>
<evidence type="ECO:0000256" key="3">
    <source>
        <dbReference type="ARBA" id="ARBA00022592"/>
    </source>
</evidence>
<keyword evidence="5" id="KW-0472">Membrane</keyword>